<keyword evidence="2" id="KW-1185">Reference proteome</keyword>
<gene>
    <name evidence="1" type="ORF">GRI99_08795</name>
</gene>
<protein>
    <submittedName>
        <fullName evidence="1">Uncharacterized protein</fullName>
    </submittedName>
</protein>
<dbReference type="Proteomes" id="UP000466966">
    <property type="component" value="Unassembled WGS sequence"/>
</dbReference>
<evidence type="ECO:0000313" key="2">
    <source>
        <dbReference type="Proteomes" id="UP000466966"/>
    </source>
</evidence>
<dbReference type="OrthoDB" id="9928610at2"/>
<proteinExistence type="predicted"/>
<dbReference type="RefSeq" id="WP_160771620.1">
    <property type="nucleotide sequence ID" value="NZ_WTYV01000002.1"/>
</dbReference>
<accession>A0A844Z059</accession>
<name>A0A844Z059_9SPHN</name>
<comment type="caution">
    <text evidence="1">The sequence shown here is derived from an EMBL/GenBank/DDBJ whole genome shotgun (WGS) entry which is preliminary data.</text>
</comment>
<dbReference type="AlphaFoldDB" id="A0A844Z059"/>
<sequence length="250" mass="27624">MSFLGLTSDEMREIDAAIGSNLPGAMLKIMASMKRAYDGTAIDEIRPGIAYTTLDAALMFVATALGNDIMAVVYGESPPEDAPTEEHLRVLADRLFHLEPLFLHPAKSGEKSSIRALREELLALAAGDAPRLTKPKRAKKGRPINAYRLAFYQMKALAWDVFLQSHGNTAQASQIEIAHAFGEQWTTIARWKTQVIRELGEETYLSCVEGAKNDLSPALGMIRTTDQALYNLKADGEAYRSELRRRVEVA</sequence>
<dbReference type="EMBL" id="WTYV01000002">
    <property type="protein sequence ID" value="MXO71737.1"/>
    <property type="molecule type" value="Genomic_DNA"/>
</dbReference>
<reference evidence="1 2" key="1">
    <citation type="submission" date="2019-12" db="EMBL/GenBank/DDBJ databases">
        <title>Genomic-based taxomic classification of the family Erythrobacteraceae.</title>
        <authorList>
            <person name="Xu L."/>
        </authorList>
    </citation>
    <scope>NUCLEOTIDE SEQUENCE [LARGE SCALE GENOMIC DNA]</scope>
    <source>
        <strain evidence="1 2">M0322</strain>
    </source>
</reference>
<organism evidence="1 2">
    <name type="scientific">Alteraurantiacibacter buctensis</name>
    <dbReference type="NCBI Taxonomy" id="1503981"/>
    <lineage>
        <taxon>Bacteria</taxon>
        <taxon>Pseudomonadati</taxon>
        <taxon>Pseudomonadota</taxon>
        <taxon>Alphaproteobacteria</taxon>
        <taxon>Sphingomonadales</taxon>
        <taxon>Erythrobacteraceae</taxon>
        <taxon>Alteraurantiacibacter</taxon>
    </lineage>
</organism>
<evidence type="ECO:0000313" key="1">
    <source>
        <dbReference type="EMBL" id="MXO71737.1"/>
    </source>
</evidence>